<proteinExistence type="predicted"/>
<gene>
    <name evidence="1" type="ORF">ACEZDG_24290</name>
</gene>
<sequence length="627" mass="68552">MAELIRRGPHDVQVRVTALGLRDALAAGPEEPDDPADRAAPGAVPVRVYGRQVIVGPLPSATRERPCPRCLARRWQAVRSPQLRDALELGSGTRAAGPWPYATPFAADAVAALVAGLVAAAGVRPEPDAFPDVHLIDLNTLMVRHYALIPDPECPSCGRPEPDTAEGAVLTLGPAPKYRPGVFRLRPLRDYAINVPDFVNPVCGALSPSIVHDVASTSTAATMGWFSMRAGDYLRQIYWGGHGDNLADSARIGIMEGVERYAGMRVRGKATTVTGTLAEFGADAVDPRETGLYSDAFYRDNPWVKPFSPTGAISWVWGYSLRDHRPRLVPEILTYYHTPGLERRFVQESSSGCASGGCLEEAVYFGLMEAVERDAFLLAWYGQQELPEIDPATSDRATTRHMVDRLAMYGYRARFFDTRISFPIPVVTAVAERFDRGFGRMCFGAGAGLDPESALDSALCEIATDAVKLRERAGREEPALRAMAEDFSQVRDLHQHPLVYGIPEMGEHAAFLLGERGGYSSVDDLWWPDAQGARVSADLRDDLERCVSAVTGAGFDIVVVDQTMPEQRTLGLRTVKVLVPGLLPIDFGWSRQRALGMPRLRSALREAGLRERDLEPADFNPAPHPFP</sequence>
<dbReference type="PANTHER" id="PTHR37809">
    <property type="entry name" value="RIBOSOMAL PROTEIN S12 METHYLTHIOTRANSFERASE ACCESSORY FACTOR YCAO"/>
    <property type="match status" value="1"/>
</dbReference>
<dbReference type="InterPro" id="IPR003776">
    <property type="entry name" value="YcaO-like_dom"/>
</dbReference>
<dbReference type="InterPro" id="IPR027624">
    <property type="entry name" value="TOMM_cyclo_SagD"/>
</dbReference>
<protein>
    <submittedName>
        <fullName evidence="1">TOMM leader peptide-binding protein</fullName>
    </submittedName>
</protein>
<dbReference type="Gene3D" id="3.40.50.720">
    <property type="entry name" value="NAD(P)-binding Rossmann-like Domain"/>
    <property type="match status" value="1"/>
</dbReference>
<dbReference type="PANTHER" id="PTHR37809:SF1">
    <property type="entry name" value="RIBOSOMAL PROTEIN S12 METHYLTHIOTRANSFERASE ACCESSORY FACTOR YCAO"/>
    <property type="match status" value="1"/>
</dbReference>
<evidence type="ECO:0000313" key="2">
    <source>
        <dbReference type="Proteomes" id="UP001592582"/>
    </source>
</evidence>
<dbReference type="Gene3D" id="3.30.1330.230">
    <property type="match status" value="1"/>
</dbReference>
<name>A0ABV6VF87_9ACTN</name>
<accession>A0ABV6VF87</accession>
<comment type="caution">
    <text evidence="1">The sequence shown here is derived from an EMBL/GenBank/DDBJ whole genome shotgun (WGS) entry which is preliminary data.</text>
</comment>
<evidence type="ECO:0000313" key="1">
    <source>
        <dbReference type="EMBL" id="MFC1412392.1"/>
    </source>
</evidence>
<dbReference type="NCBIfam" id="TIGR03882">
    <property type="entry name" value="cyclo_dehyd_2"/>
    <property type="match status" value="1"/>
</dbReference>
<dbReference type="Gene3D" id="3.30.40.250">
    <property type="match status" value="1"/>
</dbReference>
<dbReference type="InterPro" id="IPR022291">
    <property type="entry name" value="Bacteriocin_synth_cyclodeHase"/>
</dbReference>
<reference evidence="1 2" key="1">
    <citation type="submission" date="2024-09" db="EMBL/GenBank/DDBJ databases">
        <authorList>
            <person name="Lee S.D."/>
        </authorList>
    </citation>
    <scope>NUCLEOTIDE SEQUENCE [LARGE SCALE GENOMIC DNA]</scope>
    <source>
        <strain evidence="1 2">N1-1</strain>
    </source>
</reference>
<dbReference type="NCBIfam" id="TIGR03604">
    <property type="entry name" value="TOMM_cyclo_SagD"/>
    <property type="match status" value="1"/>
</dbReference>
<organism evidence="1 2">
    <name type="scientific">Streptacidiphilus alkalitolerans</name>
    <dbReference type="NCBI Taxonomy" id="3342712"/>
    <lineage>
        <taxon>Bacteria</taxon>
        <taxon>Bacillati</taxon>
        <taxon>Actinomycetota</taxon>
        <taxon>Actinomycetes</taxon>
        <taxon>Kitasatosporales</taxon>
        <taxon>Streptomycetaceae</taxon>
        <taxon>Streptacidiphilus</taxon>
    </lineage>
</organism>
<dbReference type="EMBL" id="JBHEZX010000011">
    <property type="protein sequence ID" value="MFC1412392.1"/>
    <property type="molecule type" value="Genomic_DNA"/>
</dbReference>
<dbReference type="Gene3D" id="3.30.160.660">
    <property type="match status" value="1"/>
</dbReference>
<keyword evidence="2" id="KW-1185">Reference proteome</keyword>
<dbReference type="PROSITE" id="PS51664">
    <property type="entry name" value="YCAO"/>
    <property type="match status" value="1"/>
</dbReference>
<dbReference type="Proteomes" id="UP001592582">
    <property type="component" value="Unassembled WGS sequence"/>
</dbReference>
<dbReference type="Pfam" id="PF02624">
    <property type="entry name" value="YcaO"/>
    <property type="match status" value="1"/>
</dbReference>